<reference evidence="3" key="1">
    <citation type="submission" date="2016-10" db="EMBL/GenBank/DDBJ databases">
        <authorList>
            <person name="Varghese N."/>
            <person name="Submissions S."/>
        </authorList>
    </citation>
    <scope>NUCLEOTIDE SEQUENCE [LARGE SCALE GENOMIC DNA]</scope>
    <source>
        <strain evidence="3">DSM 25811 / CCM 8410 / LMG 26954 / E90</strain>
    </source>
</reference>
<gene>
    <name evidence="2" type="ORF">SAMN04487894_12918</name>
</gene>
<keyword evidence="3" id="KW-1185">Reference proteome</keyword>
<dbReference type="RefSeq" id="WP_262492883.1">
    <property type="nucleotide sequence ID" value="NZ_FMZO01000029.1"/>
</dbReference>
<sequence>MSLKHELSLKHKKIGYMEFLAGFFICGTVATVGLFIYVLLDLLR</sequence>
<evidence type="ECO:0000313" key="3">
    <source>
        <dbReference type="Proteomes" id="UP000198757"/>
    </source>
</evidence>
<dbReference type="AlphaFoldDB" id="A0A1G7BDU3"/>
<keyword evidence="1" id="KW-1133">Transmembrane helix</keyword>
<dbReference type="Proteomes" id="UP000198757">
    <property type="component" value="Unassembled WGS sequence"/>
</dbReference>
<dbReference type="STRING" id="1285928.SAMN04487894_12918"/>
<name>A0A1G7BDU3_NIADE</name>
<proteinExistence type="predicted"/>
<dbReference type="EMBL" id="FMZO01000029">
    <property type="protein sequence ID" value="SDE25201.1"/>
    <property type="molecule type" value="Genomic_DNA"/>
</dbReference>
<evidence type="ECO:0000256" key="1">
    <source>
        <dbReference type="SAM" id="Phobius"/>
    </source>
</evidence>
<organism evidence="2 3">
    <name type="scientific">Niabella drilacis (strain DSM 25811 / CCM 8410 / CCUG 62505 / LMG 26954 / E90)</name>
    <dbReference type="NCBI Taxonomy" id="1285928"/>
    <lineage>
        <taxon>Bacteria</taxon>
        <taxon>Pseudomonadati</taxon>
        <taxon>Bacteroidota</taxon>
        <taxon>Chitinophagia</taxon>
        <taxon>Chitinophagales</taxon>
        <taxon>Chitinophagaceae</taxon>
        <taxon>Niabella</taxon>
    </lineage>
</organism>
<protein>
    <submittedName>
        <fullName evidence="2">Uncharacterized protein</fullName>
    </submittedName>
</protein>
<keyword evidence="1" id="KW-0812">Transmembrane</keyword>
<feature type="transmembrane region" description="Helical" evidence="1">
    <location>
        <begin position="20"/>
        <end position="40"/>
    </location>
</feature>
<evidence type="ECO:0000313" key="2">
    <source>
        <dbReference type="EMBL" id="SDE25201.1"/>
    </source>
</evidence>
<accession>A0A1G7BDU3</accession>
<keyword evidence="1" id="KW-0472">Membrane</keyword>